<feature type="region of interest" description="Disordered" evidence="1">
    <location>
        <begin position="22"/>
        <end position="47"/>
    </location>
</feature>
<evidence type="ECO:0000313" key="2">
    <source>
        <dbReference type="EnsemblMetazoa" id="OVOC2573.1"/>
    </source>
</evidence>
<feature type="compositionally biased region" description="Polar residues" evidence="1">
    <location>
        <begin position="22"/>
        <end position="34"/>
    </location>
</feature>
<reference evidence="2" key="2">
    <citation type="submission" date="2022-06" db="UniProtKB">
        <authorList>
            <consortium name="EnsemblMetazoa"/>
        </authorList>
    </citation>
    <scope>IDENTIFICATION</scope>
</reference>
<evidence type="ECO:0000256" key="1">
    <source>
        <dbReference type="SAM" id="MobiDB-lite"/>
    </source>
</evidence>
<dbReference type="EnsemblMetazoa" id="OVOC2573.1">
    <property type="protein sequence ID" value="OVOC2573.1"/>
    <property type="gene ID" value="WBGene00239382"/>
</dbReference>
<proteinExistence type="predicted"/>
<reference evidence="3" key="1">
    <citation type="submission" date="2013-10" db="EMBL/GenBank/DDBJ databases">
        <title>Genome sequencing of Onchocerca volvulus.</title>
        <authorList>
            <person name="Cotton J."/>
            <person name="Tsai J."/>
            <person name="Stanley E."/>
            <person name="Tracey A."/>
            <person name="Holroyd N."/>
            <person name="Lustigman S."/>
            <person name="Berriman M."/>
        </authorList>
    </citation>
    <scope>NUCLEOTIDE SEQUENCE</scope>
</reference>
<sequence>MKNHGRRRAKGCYNLVTKAVQSTEQRYNPSSSNRSFDEEEALLSGIQ</sequence>
<dbReference type="AlphaFoldDB" id="A0A8R1TQW2"/>
<evidence type="ECO:0000313" key="3">
    <source>
        <dbReference type="Proteomes" id="UP000024404"/>
    </source>
</evidence>
<name>A0A8R1TQW2_ONCVO</name>
<protein>
    <submittedName>
        <fullName evidence="2">Uncharacterized protein</fullName>
    </submittedName>
</protein>
<dbReference type="Proteomes" id="UP000024404">
    <property type="component" value="Unassembled WGS sequence"/>
</dbReference>
<dbReference type="EMBL" id="CMVM020000075">
    <property type="status" value="NOT_ANNOTATED_CDS"/>
    <property type="molecule type" value="Genomic_DNA"/>
</dbReference>
<organism evidence="2 3">
    <name type="scientific">Onchocerca volvulus</name>
    <dbReference type="NCBI Taxonomy" id="6282"/>
    <lineage>
        <taxon>Eukaryota</taxon>
        <taxon>Metazoa</taxon>
        <taxon>Ecdysozoa</taxon>
        <taxon>Nematoda</taxon>
        <taxon>Chromadorea</taxon>
        <taxon>Rhabditida</taxon>
        <taxon>Spirurina</taxon>
        <taxon>Spiruromorpha</taxon>
        <taxon>Filarioidea</taxon>
        <taxon>Onchocercidae</taxon>
        <taxon>Onchocerca</taxon>
    </lineage>
</organism>
<keyword evidence="3" id="KW-1185">Reference proteome</keyword>
<accession>A0A8R1TQW2</accession>